<feature type="compositionally biased region" description="Acidic residues" evidence="1">
    <location>
        <begin position="758"/>
        <end position="771"/>
    </location>
</feature>
<protein>
    <recommendedName>
        <fullName evidence="4">Transport protein particle subunit trs85-2</fullName>
    </recommendedName>
</protein>
<feature type="compositionally biased region" description="Polar residues" evidence="1">
    <location>
        <begin position="189"/>
        <end position="203"/>
    </location>
</feature>
<evidence type="ECO:0000256" key="1">
    <source>
        <dbReference type="SAM" id="MobiDB-lite"/>
    </source>
</evidence>
<dbReference type="PANTHER" id="PTHR12975">
    <property type="entry name" value="TRANSPORT PROTEIN TRAPP"/>
    <property type="match status" value="1"/>
</dbReference>
<feature type="region of interest" description="Disordered" evidence="1">
    <location>
        <begin position="1"/>
        <end position="103"/>
    </location>
</feature>
<gene>
    <name evidence="2" type="ORF">LTR09_005294</name>
</gene>
<evidence type="ECO:0008006" key="4">
    <source>
        <dbReference type="Google" id="ProtNLM"/>
    </source>
</evidence>
<dbReference type="Proteomes" id="UP001271007">
    <property type="component" value="Unassembled WGS sequence"/>
</dbReference>
<comment type="caution">
    <text evidence="2">The sequence shown here is derived from an EMBL/GenBank/DDBJ whole genome shotgun (WGS) entry which is preliminary data.</text>
</comment>
<dbReference type="PANTHER" id="PTHR12975:SF6">
    <property type="entry name" value="TRAFFICKING PROTEIN PARTICLE COMPLEX SUBUNIT 8"/>
    <property type="match status" value="1"/>
</dbReference>
<name>A0AAJ0DN27_9PEZI</name>
<feature type="compositionally biased region" description="Low complexity" evidence="1">
    <location>
        <begin position="836"/>
        <end position="846"/>
    </location>
</feature>
<reference evidence="2" key="1">
    <citation type="submission" date="2023-04" db="EMBL/GenBank/DDBJ databases">
        <title>Black Yeasts Isolated from many extreme environments.</title>
        <authorList>
            <person name="Coleine C."/>
            <person name="Stajich J.E."/>
            <person name="Selbmann L."/>
        </authorList>
    </citation>
    <scope>NUCLEOTIDE SEQUENCE</scope>
    <source>
        <strain evidence="2">CCFEE 5312</strain>
    </source>
</reference>
<dbReference type="GO" id="GO:1990072">
    <property type="term" value="C:TRAPPIII protein complex"/>
    <property type="evidence" value="ECO:0007669"/>
    <property type="project" value="TreeGrafter"/>
</dbReference>
<dbReference type="InterPro" id="IPR024420">
    <property type="entry name" value="TRAPP_III_complex_Trs85"/>
</dbReference>
<evidence type="ECO:0000313" key="3">
    <source>
        <dbReference type="Proteomes" id="UP001271007"/>
    </source>
</evidence>
<proteinExistence type="predicted"/>
<feature type="region of interest" description="Disordered" evidence="1">
    <location>
        <begin position="238"/>
        <end position="261"/>
    </location>
</feature>
<keyword evidence="3" id="KW-1185">Reference proteome</keyword>
<accession>A0AAJ0DN27</accession>
<feature type="region of interest" description="Disordered" evidence="1">
    <location>
        <begin position="755"/>
        <end position="774"/>
    </location>
</feature>
<dbReference type="Pfam" id="PF12739">
    <property type="entry name" value="TRAPPC-Trs85"/>
    <property type="match status" value="1"/>
</dbReference>
<feature type="region of interest" description="Disordered" evidence="1">
    <location>
        <begin position="836"/>
        <end position="892"/>
    </location>
</feature>
<feature type="compositionally biased region" description="Polar residues" evidence="1">
    <location>
        <begin position="45"/>
        <end position="90"/>
    </location>
</feature>
<feature type="region of interest" description="Disordered" evidence="1">
    <location>
        <begin position="182"/>
        <end position="204"/>
    </location>
</feature>
<sequence length="892" mass="96097">MPSQAASPVVSPPESDSDASIYVPRQRRPDKSPLASIDRLPYRRSNASLSDLFASTSSLPGTKTGSDGTQTPPSSTLNGSVFSPRGSTIRSSSPVVGGLGGGSSGSETRDVILRAFSPHVSVLASQDTEELIRHKGIHGGLLELLRPFGEHVPGKVTIRDSSGASRSYEDYAVRFVGVKDGLESPRAPNRTSTDSTNASNGQRASMLEYKPARLRSGGDVPQIEDLIERHLTFAEEQSSPLPTDYLNHKSSKPGTPTDSSSPSPFYLLYLRRLLSGLPLVPSETLSHPVASIIAISSRSPSPIEELRTLYASSNTGPDRLPPWVHNEFLRYYVLIHDEDYDSIQKSTALYDQMKRHFGLHCHLLRLRSTQCLPSDDDSLPLPTCEWTAAAEDLAEITRRETSEDDGDDQTPCIFESDAANVRAFVREMVTQSLVPALERASATWNDQVASRRRGISGRFMSLSKRFTTFGSSSSSTSSNRNSSVPSFGAAVGSGSNYDPTTGSYLPNASEAVMRRLGDYAMVLRDYKLAQGTYEILTQDFKGDKAWRHYAGANEMLVVSSLLLTSAWGKARSEAVETAVREAYYTYISRAQAPYYALRTLVLAVELLRLRGGSGLDDAARWASRILEDRLVGPVGHVLVMERIASCCAERTGVVGLISGERRRKAAFWNLLACSAWLGLEKGGRAEECLAEATRLYQICASDARNVGKEDVGEAEVVEFGASQAFLAGLRAGVRAQLDVSGPHHLSDEELMAQRAADEQQEAEQQEAEPLQDDLQPLRRPSIQGAVPTIPPTQPHGHRKSISISASQPPQLQTMFDSLGAVGGAYESTPSAALSATHAASHSATQARRPSGAGAGVVPMTPLVEGMGAGAPLTPVGERGGAPGEREPDDGFE</sequence>
<organism evidence="2 3">
    <name type="scientific">Extremus antarcticus</name>
    <dbReference type="NCBI Taxonomy" id="702011"/>
    <lineage>
        <taxon>Eukaryota</taxon>
        <taxon>Fungi</taxon>
        <taxon>Dikarya</taxon>
        <taxon>Ascomycota</taxon>
        <taxon>Pezizomycotina</taxon>
        <taxon>Dothideomycetes</taxon>
        <taxon>Dothideomycetidae</taxon>
        <taxon>Mycosphaerellales</taxon>
        <taxon>Extremaceae</taxon>
        <taxon>Extremus</taxon>
    </lineage>
</organism>
<dbReference type="EMBL" id="JAWDJX010000015">
    <property type="protein sequence ID" value="KAK3053550.1"/>
    <property type="molecule type" value="Genomic_DNA"/>
</dbReference>
<feature type="compositionally biased region" description="Low complexity" evidence="1">
    <location>
        <begin position="252"/>
        <end position="261"/>
    </location>
</feature>
<feature type="compositionally biased region" description="Low complexity" evidence="1">
    <location>
        <begin position="1"/>
        <end position="20"/>
    </location>
</feature>
<evidence type="ECO:0000313" key="2">
    <source>
        <dbReference type="EMBL" id="KAK3053550.1"/>
    </source>
</evidence>
<dbReference type="AlphaFoldDB" id="A0AAJ0DN27"/>